<comment type="caution">
    <text evidence="7">The sequence shown here is derived from an EMBL/GenBank/DDBJ whole genome shotgun (WGS) entry which is preliminary data.</text>
</comment>
<evidence type="ECO:0000256" key="6">
    <source>
        <dbReference type="SAM" id="Phobius"/>
    </source>
</evidence>
<feature type="region of interest" description="Disordered" evidence="5">
    <location>
        <begin position="284"/>
        <end position="329"/>
    </location>
</feature>
<keyword evidence="4 6" id="KW-0472">Membrane</keyword>
<evidence type="ECO:0000256" key="4">
    <source>
        <dbReference type="ARBA" id="ARBA00023136"/>
    </source>
</evidence>
<feature type="compositionally biased region" description="Low complexity" evidence="5">
    <location>
        <begin position="309"/>
        <end position="329"/>
    </location>
</feature>
<dbReference type="Pfam" id="PF02535">
    <property type="entry name" value="Zip"/>
    <property type="match status" value="1"/>
</dbReference>
<dbReference type="AlphaFoldDB" id="A0A318SIP6"/>
<feature type="transmembrane region" description="Helical" evidence="6">
    <location>
        <begin position="261"/>
        <end position="282"/>
    </location>
</feature>
<evidence type="ECO:0000313" key="7">
    <source>
        <dbReference type="EMBL" id="PYE74892.1"/>
    </source>
</evidence>
<dbReference type="InterPro" id="IPR003689">
    <property type="entry name" value="ZIP"/>
</dbReference>
<dbReference type="Proteomes" id="UP000247540">
    <property type="component" value="Unassembled WGS sequence"/>
</dbReference>
<dbReference type="PANTHER" id="PTHR16950">
    <property type="entry name" value="ZINC TRANSPORTER SLC39A7 HISTIDINE-RICH MEMBRANE PROTEIN KE4"/>
    <property type="match status" value="1"/>
</dbReference>
<feature type="compositionally biased region" description="Basic and acidic residues" evidence="5">
    <location>
        <begin position="284"/>
        <end position="308"/>
    </location>
</feature>
<feature type="transmembrane region" description="Helical" evidence="6">
    <location>
        <begin position="6"/>
        <end position="29"/>
    </location>
</feature>
<evidence type="ECO:0000256" key="3">
    <source>
        <dbReference type="ARBA" id="ARBA00022989"/>
    </source>
</evidence>
<dbReference type="GO" id="GO:0016020">
    <property type="term" value="C:membrane"/>
    <property type="evidence" value="ECO:0007669"/>
    <property type="project" value="UniProtKB-SubCell"/>
</dbReference>
<evidence type="ECO:0000256" key="1">
    <source>
        <dbReference type="ARBA" id="ARBA00004141"/>
    </source>
</evidence>
<feature type="transmembrane region" description="Helical" evidence="6">
    <location>
        <begin position="228"/>
        <end position="249"/>
    </location>
</feature>
<protein>
    <submittedName>
        <fullName evidence="7">Zinc and cadmium transporter</fullName>
    </submittedName>
</protein>
<sequence>MTLIAILVGTLVAGIGSVWVAAALLRLGVGGRAPGGVGPRHLLSLAAGALLATAFMHLLPEAFESAVPPQVLFATLLVGLVFFFLLDKAELWHHGHEHGAGPDTADAQHGHGEGHGHEGHATGHHHHRHVPADGERAGAWAVLTGDSVHCFGDGVLIASAFAADIRLGFVAALAVLAHEVPHHMGDLIVVRQTSSNRRAALVKVSLAGGLTVLGGLGGHLLVDQIHGLLPYLLVVASSSFLYVALADLIPQLQKRLTARQTFAQVAWLLAGIALVTAASRLAHGGHDHGHGHEGHGHASHADHDHAAERGASGASGAAPGRLAPPATSR</sequence>
<dbReference type="OrthoDB" id="9806593at2"/>
<feature type="transmembrane region" description="Helical" evidence="6">
    <location>
        <begin position="200"/>
        <end position="222"/>
    </location>
</feature>
<proteinExistence type="predicted"/>
<evidence type="ECO:0000256" key="5">
    <source>
        <dbReference type="SAM" id="MobiDB-lite"/>
    </source>
</evidence>
<keyword evidence="2 6" id="KW-0812">Transmembrane</keyword>
<evidence type="ECO:0000313" key="8">
    <source>
        <dbReference type="Proteomes" id="UP000247540"/>
    </source>
</evidence>
<name>A0A318SIP6_9BURK</name>
<dbReference type="RefSeq" id="WP_110466540.1">
    <property type="nucleotide sequence ID" value="NZ_JAMOFZ010000022.1"/>
</dbReference>
<keyword evidence="3 6" id="KW-1133">Transmembrane helix</keyword>
<feature type="region of interest" description="Disordered" evidence="5">
    <location>
        <begin position="96"/>
        <end position="131"/>
    </location>
</feature>
<gene>
    <name evidence="7" type="ORF">DFQ15_12335</name>
</gene>
<keyword evidence="8" id="KW-1185">Reference proteome</keyword>
<feature type="transmembrane region" description="Helical" evidence="6">
    <location>
        <begin position="41"/>
        <end position="60"/>
    </location>
</feature>
<reference evidence="7 8" key="1">
    <citation type="submission" date="2018-06" db="EMBL/GenBank/DDBJ databases">
        <title>Genomic Encyclopedia of Type Strains, Phase III (KMG-III): the genomes of soil and plant-associated and newly described type strains.</title>
        <authorList>
            <person name="Whitman W."/>
        </authorList>
    </citation>
    <scope>NUCLEOTIDE SEQUENCE [LARGE SCALE GENOMIC DNA]</scope>
    <source>
        <strain evidence="7 8">CECT 7646</strain>
    </source>
</reference>
<organism evidence="7 8">
    <name type="scientific">Xylophilus ampelinus</name>
    <dbReference type="NCBI Taxonomy" id="54067"/>
    <lineage>
        <taxon>Bacteria</taxon>
        <taxon>Pseudomonadati</taxon>
        <taxon>Pseudomonadota</taxon>
        <taxon>Betaproteobacteria</taxon>
        <taxon>Burkholderiales</taxon>
        <taxon>Xylophilus</taxon>
    </lineage>
</organism>
<accession>A0A318SIP6</accession>
<dbReference type="PANTHER" id="PTHR16950:SF16">
    <property type="entry name" value="ZINC TRANSPORTER ZIP13"/>
    <property type="match status" value="1"/>
</dbReference>
<feature type="transmembrane region" description="Helical" evidence="6">
    <location>
        <begin position="66"/>
        <end position="86"/>
    </location>
</feature>
<feature type="compositionally biased region" description="Basic and acidic residues" evidence="5">
    <location>
        <begin position="96"/>
        <end position="121"/>
    </location>
</feature>
<comment type="subcellular location">
    <subcellularLocation>
        <location evidence="1">Membrane</location>
        <topology evidence="1">Multi-pass membrane protein</topology>
    </subcellularLocation>
</comment>
<evidence type="ECO:0000256" key="2">
    <source>
        <dbReference type="ARBA" id="ARBA00022692"/>
    </source>
</evidence>
<dbReference type="EMBL" id="QJTC01000023">
    <property type="protein sequence ID" value="PYE74892.1"/>
    <property type="molecule type" value="Genomic_DNA"/>
</dbReference>
<dbReference type="GO" id="GO:0046873">
    <property type="term" value="F:metal ion transmembrane transporter activity"/>
    <property type="evidence" value="ECO:0007669"/>
    <property type="project" value="InterPro"/>
</dbReference>